<organism evidence="2 3">
    <name type="scientific">Crepidotus variabilis</name>
    <dbReference type="NCBI Taxonomy" id="179855"/>
    <lineage>
        <taxon>Eukaryota</taxon>
        <taxon>Fungi</taxon>
        <taxon>Dikarya</taxon>
        <taxon>Basidiomycota</taxon>
        <taxon>Agaricomycotina</taxon>
        <taxon>Agaricomycetes</taxon>
        <taxon>Agaricomycetidae</taxon>
        <taxon>Agaricales</taxon>
        <taxon>Agaricineae</taxon>
        <taxon>Crepidotaceae</taxon>
        <taxon>Crepidotus</taxon>
    </lineage>
</organism>
<proteinExistence type="predicted"/>
<feature type="compositionally biased region" description="Acidic residues" evidence="1">
    <location>
        <begin position="1"/>
        <end position="28"/>
    </location>
</feature>
<sequence length="154" mass="17441">MAGLGEDDEDVSDEDEDEDEPKGEDLEDDATRCRRNQRGDYVPNTRVGAPYEFLHRDGGTKVFAVLGLQSDQEHETRSKAMRTTVNPTYTYLIPHRSPELFPIGTLALHMHFVHDTQSELEDLLNIDYTVNKSWRDVPLLHGPSPTFSSNENAP</sequence>
<feature type="region of interest" description="Disordered" evidence="1">
    <location>
        <begin position="1"/>
        <end position="41"/>
    </location>
</feature>
<protein>
    <submittedName>
        <fullName evidence="2">Uncharacterized protein</fullName>
    </submittedName>
</protein>
<dbReference type="GO" id="GO:0003677">
    <property type="term" value="F:DNA binding"/>
    <property type="evidence" value="ECO:0007669"/>
    <property type="project" value="InterPro"/>
</dbReference>
<dbReference type="AlphaFoldDB" id="A0A9P6BCM1"/>
<comment type="caution">
    <text evidence="2">The sequence shown here is derived from an EMBL/GenBank/DDBJ whole genome shotgun (WGS) entry which is preliminary data.</text>
</comment>
<dbReference type="Gene3D" id="1.10.443.20">
    <property type="entry name" value="Centromere DNA-binding protein complex CBF3 subunit, domain 2"/>
    <property type="match status" value="1"/>
</dbReference>
<keyword evidence="3" id="KW-1185">Reference proteome</keyword>
<dbReference type="OrthoDB" id="2675946at2759"/>
<dbReference type="Proteomes" id="UP000807306">
    <property type="component" value="Unassembled WGS sequence"/>
</dbReference>
<accession>A0A9P6BCM1</accession>
<evidence type="ECO:0000256" key="1">
    <source>
        <dbReference type="SAM" id="MobiDB-lite"/>
    </source>
</evidence>
<name>A0A9P6BCM1_9AGAR</name>
<evidence type="ECO:0000313" key="3">
    <source>
        <dbReference type="Proteomes" id="UP000807306"/>
    </source>
</evidence>
<evidence type="ECO:0000313" key="2">
    <source>
        <dbReference type="EMBL" id="KAF9521247.1"/>
    </source>
</evidence>
<gene>
    <name evidence="2" type="ORF">CPB83DRAFT_841421</name>
</gene>
<reference evidence="2" key="1">
    <citation type="submission" date="2020-11" db="EMBL/GenBank/DDBJ databases">
        <authorList>
            <consortium name="DOE Joint Genome Institute"/>
            <person name="Ahrendt S."/>
            <person name="Riley R."/>
            <person name="Andreopoulos W."/>
            <person name="Labutti K."/>
            <person name="Pangilinan J."/>
            <person name="Ruiz-Duenas F.J."/>
            <person name="Barrasa J.M."/>
            <person name="Sanchez-Garcia M."/>
            <person name="Camarero S."/>
            <person name="Miyauchi S."/>
            <person name="Serrano A."/>
            <person name="Linde D."/>
            <person name="Babiker R."/>
            <person name="Drula E."/>
            <person name="Ayuso-Fernandez I."/>
            <person name="Pacheco R."/>
            <person name="Padilla G."/>
            <person name="Ferreira P."/>
            <person name="Barriuso J."/>
            <person name="Kellner H."/>
            <person name="Castanera R."/>
            <person name="Alfaro M."/>
            <person name="Ramirez L."/>
            <person name="Pisabarro A.G."/>
            <person name="Kuo A."/>
            <person name="Tritt A."/>
            <person name="Lipzen A."/>
            <person name="He G."/>
            <person name="Yan M."/>
            <person name="Ng V."/>
            <person name="Cullen D."/>
            <person name="Martin F."/>
            <person name="Rosso M.-N."/>
            <person name="Henrissat B."/>
            <person name="Hibbett D."/>
            <person name="Martinez A.T."/>
            <person name="Grigoriev I.V."/>
        </authorList>
    </citation>
    <scope>NUCLEOTIDE SEQUENCE</scope>
    <source>
        <strain evidence="2">CBS 506.95</strain>
    </source>
</reference>
<dbReference type="InterPro" id="IPR038279">
    <property type="entry name" value="Ndc10_dom2_sf"/>
</dbReference>
<dbReference type="EMBL" id="MU158210">
    <property type="protein sequence ID" value="KAF9521247.1"/>
    <property type="molecule type" value="Genomic_DNA"/>
</dbReference>